<keyword evidence="1" id="KW-0472">Membrane</keyword>
<feature type="transmembrane region" description="Helical" evidence="1">
    <location>
        <begin position="12"/>
        <end position="30"/>
    </location>
</feature>
<organism evidence="2 3">
    <name type="scientific">Adineta ricciae</name>
    <name type="common">Rotifer</name>
    <dbReference type="NCBI Taxonomy" id="249248"/>
    <lineage>
        <taxon>Eukaryota</taxon>
        <taxon>Metazoa</taxon>
        <taxon>Spiralia</taxon>
        <taxon>Gnathifera</taxon>
        <taxon>Rotifera</taxon>
        <taxon>Eurotatoria</taxon>
        <taxon>Bdelloidea</taxon>
        <taxon>Adinetida</taxon>
        <taxon>Adinetidae</taxon>
        <taxon>Adineta</taxon>
    </lineage>
</organism>
<sequence length="456" mass="53514">MIVQLRREVSIFFLLLTLGFLVILLYQLHYTVDPTKRFTSSNLSKNQHFEILNDEYPSSWYRKYCFRLKPTQILAVDKLPKYLKTARLSNDKNCQRFVTIFDALFRLDEIVGALKVSSVYLEKINQWLHNDESLLEQIRQQNNFNEKLSNLSTISNVFFSSASSNRRPQTKSEVSSESYTSKLLEDSKKSCDFCGRNYLNSTAEDSFGRLEHRLSYTAANTFKYDRWHTLIVSRNHDTLHLTEEEIADMFELTKEWFEKAYKTEPIYTCPEMIWDAMPKSGASQMHTHLQASLGYEIYYGNIERTRQGARLYGQMNDLRNYFSDYVYIHQVLGLTIPIGRAQIVVHLTPIKDLEVMIIDEKLDRDFYKALHLLFRTFVDDLNEYSFSLGMYLPPMNESALTNHEMPVVCRLLFRNPVTNLRSDMNGLDLYTSSVIGKDRYILYQQLQDGINKRLRS</sequence>
<dbReference type="InterPro" id="IPR036265">
    <property type="entry name" value="HIT-like_sf"/>
</dbReference>
<protein>
    <submittedName>
        <fullName evidence="2">Uncharacterized protein</fullName>
    </submittedName>
</protein>
<dbReference type="Gene3D" id="3.30.428.10">
    <property type="entry name" value="HIT-like"/>
    <property type="match status" value="1"/>
</dbReference>
<gene>
    <name evidence="2" type="ORF">EDS130_LOCUS11298</name>
</gene>
<reference evidence="2" key="1">
    <citation type="submission" date="2021-02" db="EMBL/GenBank/DDBJ databases">
        <authorList>
            <person name="Nowell W R."/>
        </authorList>
    </citation>
    <scope>NUCLEOTIDE SEQUENCE</scope>
</reference>
<dbReference type="OrthoDB" id="5945460at2759"/>
<dbReference type="SUPFAM" id="SSF54197">
    <property type="entry name" value="HIT-like"/>
    <property type="match status" value="1"/>
</dbReference>
<dbReference type="Proteomes" id="UP000663852">
    <property type="component" value="Unassembled WGS sequence"/>
</dbReference>
<proteinExistence type="predicted"/>
<comment type="caution">
    <text evidence="2">The sequence shown here is derived from an EMBL/GenBank/DDBJ whole genome shotgun (WGS) entry which is preliminary data.</text>
</comment>
<keyword evidence="1" id="KW-0812">Transmembrane</keyword>
<accession>A0A814BRR1</accession>
<dbReference type="AlphaFoldDB" id="A0A814BRR1"/>
<evidence type="ECO:0000313" key="2">
    <source>
        <dbReference type="EMBL" id="CAF0931125.1"/>
    </source>
</evidence>
<dbReference type="PANTHER" id="PTHR34714:SF3">
    <property type="match status" value="1"/>
</dbReference>
<keyword evidence="1" id="KW-1133">Transmembrane helix</keyword>
<name>A0A814BRR1_ADIRI</name>
<evidence type="ECO:0000313" key="3">
    <source>
        <dbReference type="Proteomes" id="UP000663852"/>
    </source>
</evidence>
<evidence type="ECO:0000256" key="1">
    <source>
        <dbReference type="SAM" id="Phobius"/>
    </source>
</evidence>
<dbReference type="EMBL" id="CAJNOJ010000041">
    <property type="protein sequence ID" value="CAF0931125.1"/>
    <property type="molecule type" value="Genomic_DNA"/>
</dbReference>
<dbReference type="PANTHER" id="PTHR34714">
    <property type="entry name" value="EGF-LIKE DOMAIN-CONTAINING PROTEIN"/>
    <property type="match status" value="1"/>
</dbReference>